<reference evidence="1 2" key="1">
    <citation type="journal article" date="2019" name="J. Ind. Microbiol. Biotechnol.">
        <title>Paenibacillus amylolyticus 27C64 has a diverse set of carbohydrate-active enzymes and complete pectin deconstruction system.</title>
        <authorList>
            <person name="Keggi C."/>
            <person name="Doran-Peterson J."/>
        </authorList>
    </citation>
    <scope>NUCLEOTIDE SEQUENCE [LARGE SCALE GENOMIC DNA]</scope>
    <source>
        <strain evidence="1 2">27C64</strain>
    </source>
</reference>
<proteinExistence type="predicted"/>
<dbReference type="Proteomes" id="UP000323664">
    <property type="component" value="Unassembled WGS sequence"/>
</dbReference>
<evidence type="ECO:0000313" key="1">
    <source>
        <dbReference type="EMBL" id="KAA8785716.1"/>
    </source>
</evidence>
<name>A0A5M9WVR2_PAEAM</name>
<dbReference type="EMBL" id="RIAS01000010">
    <property type="protein sequence ID" value="KAA8785716.1"/>
    <property type="molecule type" value="Genomic_DNA"/>
</dbReference>
<organism evidence="1 2">
    <name type="scientific">Paenibacillus amylolyticus</name>
    <dbReference type="NCBI Taxonomy" id="1451"/>
    <lineage>
        <taxon>Bacteria</taxon>
        <taxon>Bacillati</taxon>
        <taxon>Bacillota</taxon>
        <taxon>Bacilli</taxon>
        <taxon>Bacillales</taxon>
        <taxon>Paenibacillaceae</taxon>
        <taxon>Paenibacillus</taxon>
    </lineage>
</organism>
<gene>
    <name evidence="1" type="ORF">EC604_17940</name>
</gene>
<sequence>MISEGREEEEEGNTEAFRITREAVMCCRAKLLYLKDRGDGRGPCVSWFGDEGNFVLGQQGRIIPH</sequence>
<dbReference type="AlphaFoldDB" id="A0A5M9WVR2"/>
<comment type="caution">
    <text evidence="1">The sequence shown here is derived from an EMBL/GenBank/DDBJ whole genome shotgun (WGS) entry which is preliminary data.</text>
</comment>
<evidence type="ECO:0000313" key="2">
    <source>
        <dbReference type="Proteomes" id="UP000323664"/>
    </source>
</evidence>
<accession>A0A5M9WVR2</accession>
<protein>
    <submittedName>
        <fullName evidence="1">Uncharacterized protein</fullName>
    </submittedName>
</protein>